<name>B4VPT0_9CYAN</name>
<evidence type="ECO:0000313" key="2">
    <source>
        <dbReference type="Proteomes" id="UP000003835"/>
    </source>
</evidence>
<gene>
    <name evidence="1" type="ORF">MC7420_5428</name>
</gene>
<dbReference type="EMBL" id="DS989847">
    <property type="protein sequence ID" value="EDX75994.1"/>
    <property type="molecule type" value="Genomic_DNA"/>
</dbReference>
<dbReference type="Proteomes" id="UP000003835">
    <property type="component" value="Unassembled WGS sequence"/>
</dbReference>
<keyword evidence="2" id="KW-1185">Reference proteome</keyword>
<protein>
    <submittedName>
        <fullName evidence="1">Uncharacterized protein</fullName>
    </submittedName>
</protein>
<sequence length="45" mass="4980">MLLKGNSESDVSICKFSNLDYYGIQALNPLLSLAKIEDSCKNMIV</sequence>
<reference evidence="1 2" key="1">
    <citation type="submission" date="2008-07" db="EMBL/GenBank/DDBJ databases">
        <authorList>
            <person name="Tandeau de Marsac N."/>
            <person name="Ferriera S."/>
            <person name="Johnson J."/>
            <person name="Kravitz S."/>
            <person name="Beeson K."/>
            <person name="Sutton G."/>
            <person name="Rogers Y.-H."/>
            <person name="Friedman R."/>
            <person name="Frazier M."/>
            <person name="Venter J.C."/>
        </authorList>
    </citation>
    <scope>NUCLEOTIDE SEQUENCE [LARGE SCALE GENOMIC DNA]</scope>
    <source>
        <strain evidence="1 2">PCC 7420</strain>
    </source>
</reference>
<proteinExistence type="predicted"/>
<organism evidence="1 2">
    <name type="scientific">Coleofasciculus chthonoplastes PCC 7420</name>
    <dbReference type="NCBI Taxonomy" id="118168"/>
    <lineage>
        <taxon>Bacteria</taxon>
        <taxon>Bacillati</taxon>
        <taxon>Cyanobacteriota</taxon>
        <taxon>Cyanophyceae</taxon>
        <taxon>Coleofasciculales</taxon>
        <taxon>Coleofasciculaceae</taxon>
        <taxon>Coleofasciculus</taxon>
    </lineage>
</organism>
<dbReference type="AlphaFoldDB" id="B4VPT0"/>
<dbReference type="HOGENOM" id="CLU_3198472_0_0_3"/>
<evidence type="ECO:0000313" key="1">
    <source>
        <dbReference type="EMBL" id="EDX75994.1"/>
    </source>
</evidence>
<accession>B4VPT0</accession>